<reference evidence="1 2" key="1">
    <citation type="submission" date="2014-04" db="EMBL/GenBank/DDBJ databases">
        <authorList>
            <consortium name="DOE Joint Genome Institute"/>
            <person name="Kuo A."/>
            <person name="Tarkka M."/>
            <person name="Buscot F."/>
            <person name="Kohler A."/>
            <person name="Nagy L.G."/>
            <person name="Floudas D."/>
            <person name="Copeland A."/>
            <person name="Barry K.W."/>
            <person name="Cichocki N."/>
            <person name="Veneault-Fourrey C."/>
            <person name="LaButti K."/>
            <person name="Lindquist E.A."/>
            <person name="Lipzen A."/>
            <person name="Lundell T."/>
            <person name="Morin E."/>
            <person name="Murat C."/>
            <person name="Sun H."/>
            <person name="Tunlid A."/>
            <person name="Henrissat B."/>
            <person name="Grigoriev I.V."/>
            <person name="Hibbett D.S."/>
            <person name="Martin F."/>
            <person name="Nordberg H.P."/>
            <person name="Cantor M.N."/>
            <person name="Hua S.X."/>
        </authorList>
    </citation>
    <scope>NUCLEOTIDE SEQUENCE [LARGE SCALE GENOMIC DNA]</scope>
    <source>
        <strain evidence="1 2">F 1598</strain>
    </source>
</reference>
<sequence>MVERVLPEALNGDDTPHGSTAEVCSSNCLPLKVISFVVFTVFVVSLSLSDMN</sequence>
<reference evidence="2" key="2">
    <citation type="submission" date="2015-01" db="EMBL/GenBank/DDBJ databases">
        <title>Evolutionary Origins and Diversification of the Mycorrhizal Mutualists.</title>
        <authorList>
            <consortium name="DOE Joint Genome Institute"/>
            <consortium name="Mycorrhizal Genomics Consortium"/>
            <person name="Kohler A."/>
            <person name="Kuo A."/>
            <person name="Nagy L.G."/>
            <person name="Floudas D."/>
            <person name="Copeland A."/>
            <person name="Barry K.W."/>
            <person name="Cichocki N."/>
            <person name="Veneault-Fourrey C."/>
            <person name="LaButti K."/>
            <person name="Lindquist E.A."/>
            <person name="Lipzen A."/>
            <person name="Lundell T."/>
            <person name="Morin E."/>
            <person name="Murat C."/>
            <person name="Riley R."/>
            <person name="Ohm R."/>
            <person name="Sun H."/>
            <person name="Tunlid A."/>
            <person name="Henrissat B."/>
            <person name="Grigoriev I.V."/>
            <person name="Hibbett D.S."/>
            <person name="Martin F."/>
        </authorList>
    </citation>
    <scope>NUCLEOTIDE SEQUENCE [LARGE SCALE GENOMIC DNA]</scope>
    <source>
        <strain evidence="2">F 1598</strain>
    </source>
</reference>
<dbReference type="EMBL" id="KN832992">
    <property type="protein sequence ID" value="KIM83137.1"/>
    <property type="molecule type" value="Genomic_DNA"/>
</dbReference>
<name>A0A0C3C0Q1_PILCF</name>
<proteinExistence type="predicted"/>
<organism evidence="1 2">
    <name type="scientific">Piloderma croceum (strain F 1598)</name>
    <dbReference type="NCBI Taxonomy" id="765440"/>
    <lineage>
        <taxon>Eukaryota</taxon>
        <taxon>Fungi</taxon>
        <taxon>Dikarya</taxon>
        <taxon>Basidiomycota</taxon>
        <taxon>Agaricomycotina</taxon>
        <taxon>Agaricomycetes</taxon>
        <taxon>Agaricomycetidae</taxon>
        <taxon>Atheliales</taxon>
        <taxon>Atheliaceae</taxon>
        <taxon>Piloderma</taxon>
    </lineage>
</organism>
<dbReference type="Proteomes" id="UP000054166">
    <property type="component" value="Unassembled WGS sequence"/>
</dbReference>
<keyword evidence="2" id="KW-1185">Reference proteome</keyword>
<dbReference type="HOGENOM" id="CLU_3088042_0_0_1"/>
<evidence type="ECO:0000313" key="1">
    <source>
        <dbReference type="EMBL" id="KIM83137.1"/>
    </source>
</evidence>
<protein>
    <submittedName>
        <fullName evidence="1">Uncharacterized protein</fullName>
    </submittedName>
</protein>
<gene>
    <name evidence="1" type="ORF">PILCRDRAFT_819906</name>
</gene>
<dbReference type="AlphaFoldDB" id="A0A0C3C0Q1"/>
<dbReference type="InParanoid" id="A0A0C3C0Q1"/>
<accession>A0A0C3C0Q1</accession>
<evidence type="ECO:0000313" key="2">
    <source>
        <dbReference type="Proteomes" id="UP000054166"/>
    </source>
</evidence>